<proteinExistence type="predicted"/>
<accession>A0A941IWJ9</accession>
<keyword evidence="1" id="KW-0472">Membrane</keyword>
<name>A0A941IWJ9_9BACT</name>
<dbReference type="PANTHER" id="PTHR30273:SF2">
    <property type="entry name" value="PROTEIN FECR"/>
    <property type="match status" value="1"/>
</dbReference>
<protein>
    <submittedName>
        <fullName evidence="4">FecR domain-containing protein</fullName>
    </submittedName>
</protein>
<dbReference type="Pfam" id="PF04773">
    <property type="entry name" value="FecR"/>
    <property type="match status" value="1"/>
</dbReference>
<keyword evidence="1" id="KW-0812">Transmembrane</keyword>
<dbReference type="AlphaFoldDB" id="A0A941IWJ9"/>
<dbReference type="Gene3D" id="2.60.120.1440">
    <property type="match status" value="1"/>
</dbReference>
<evidence type="ECO:0000313" key="5">
    <source>
        <dbReference type="Proteomes" id="UP000679220"/>
    </source>
</evidence>
<evidence type="ECO:0000259" key="2">
    <source>
        <dbReference type="Pfam" id="PF04773"/>
    </source>
</evidence>
<dbReference type="Proteomes" id="UP000679220">
    <property type="component" value="Unassembled WGS sequence"/>
</dbReference>
<dbReference type="Pfam" id="PF16344">
    <property type="entry name" value="FecR_C"/>
    <property type="match status" value="1"/>
</dbReference>
<dbReference type="EMBL" id="JAGTAR010000013">
    <property type="protein sequence ID" value="MBR8535861.1"/>
    <property type="molecule type" value="Genomic_DNA"/>
</dbReference>
<dbReference type="PIRSF" id="PIRSF018266">
    <property type="entry name" value="FecR"/>
    <property type="match status" value="1"/>
</dbReference>
<dbReference type="InterPro" id="IPR006860">
    <property type="entry name" value="FecR"/>
</dbReference>
<dbReference type="InterPro" id="IPR012373">
    <property type="entry name" value="Ferrdict_sens_TM"/>
</dbReference>
<feature type="domain" description="FecR protein" evidence="2">
    <location>
        <begin position="111"/>
        <end position="206"/>
    </location>
</feature>
<sequence length="325" mass="36917">MDLDRICRYILDVGGEDELLKTALWIKADKKRIREYQRLKRVIALTGESKDISDATIERAYHSFTFTRSRELIKPKRVFTKIIQYAAAVVLVALSWHYFSNEYFKEENQYVVETTFGNSTKNTLPDGTIVWLNGGSKLTYSSQFNDSKSRDVQLEGEAYFTVAKNEDIPFRVKTKSFVIKVLGTSFNVNAYDAASIITTLEEGKVELHNISGDAIGRLNPGQQAVCSAGIDNVSIKQVNTSCFTSWKDGYLVFDDLPLDEVVPKLEQFYNIRIVVDESYSKNCKISGRAHRNVPIEQLLITLETTFGISYELSLTNQEKIQVILK</sequence>
<feature type="domain" description="Protein FecR C-terminal" evidence="3">
    <location>
        <begin position="250"/>
        <end position="312"/>
    </location>
</feature>
<dbReference type="PANTHER" id="PTHR30273">
    <property type="entry name" value="PERIPLASMIC SIGNAL SENSOR AND SIGMA FACTOR ACTIVATOR FECR-RELATED"/>
    <property type="match status" value="1"/>
</dbReference>
<evidence type="ECO:0000256" key="1">
    <source>
        <dbReference type="SAM" id="Phobius"/>
    </source>
</evidence>
<evidence type="ECO:0000259" key="3">
    <source>
        <dbReference type="Pfam" id="PF16344"/>
    </source>
</evidence>
<dbReference type="Gene3D" id="3.55.50.30">
    <property type="match status" value="1"/>
</dbReference>
<keyword evidence="5" id="KW-1185">Reference proteome</keyword>
<dbReference type="InterPro" id="IPR032508">
    <property type="entry name" value="FecR_C"/>
</dbReference>
<dbReference type="RefSeq" id="WP_212190293.1">
    <property type="nucleotide sequence ID" value="NZ_JAGTAR010000013.1"/>
</dbReference>
<feature type="transmembrane region" description="Helical" evidence="1">
    <location>
        <begin position="78"/>
        <end position="99"/>
    </location>
</feature>
<dbReference type="GO" id="GO:0016989">
    <property type="term" value="F:sigma factor antagonist activity"/>
    <property type="evidence" value="ECO:0007669"/>
    <property type="project" value="TreeGrafter"/>
</dbReference>
<reference evidence="4" key="2">
    <citation type="submission" date="2021-04" db="EMBL/GenBank/DDBJ databases">
        <authorList>
            <person name="Zhang T."/>
            <person name="Zhang Y."/>
            <person name="Lu D."/>
            <person name="Zuo D."/>
            <person name="Du Z."/>
        </authorList>
    </citation>
    <scope>NUCLEOTIDE SEQUENCE</scope>
    <source>
        <strain evidence="4">JR1</strain>
    </source>
</reference>
<organism evidence="4 5">
    <name type="scientific">Carboxylicivirga sediminis</name>
    <dbReference type="NCBI Taxonomy" id="2006564"/>
    <lineage>
        <taxon>Bacteria</taxon>
        <taxon>Pseudomonadati</taxon>
        <taxon>Bacteroidota</taxon>
        <taxon>Bacteroidia</taxon>
        <taxon>Marinilabiliales</taxon>
        <taxon>Marinilabiliaceae</taxon>
        <taxon>Carboxylicivirga</taxon>
    </lineage>
</organism>
<gene>
    <name evidence="4" type="ORF">KDU71_09865</name>
</gene>
<reference evidence="4" key="1">
    <citation type="journal article" date="2018" name="Int. J. Syst. Evol. Microbiol.">
        <title>Carboxylicivirga sediminis sp. nov., isolated from coastal sediment.</title>
        <authorList>
            <person name="Wang F.Q."/>
            <person name="Ren L.H."/>
            <person name="Zou R.J."/>
            <person name="Sun Y.Z."/>
            <person name="Liu X.J."/>
            <person name="Jiang F."/>
            <person name="Liu L.J."/>
        </authorList>
    </citation>
    <scope>NUCLEOTIDE SEQUENCE</scope>
    <source>
        <strain evidence="4">JR1</strain>
    </source>
</reference>
<keyword evidence="1" id="KW-1133">Transmembrane helix</keyword>
<evidence type="ECO:0000313" key="4">
    <source>
        <dbReference type="EMBL" id="MBR8535861.1"/>
    </source>
</evidence>
<comment type="caution">
    <text evidence="4">The sequence shown here is derived from an EMBL/GenBank/DDBJ whole genome shotgun (WGS) entry which is preliminary data.</text>
</comment>